<accession>A0A350P3Y2</accession>
<evidence type="ECO:0000256" key="1">
    <source>
        <dbReference type="SAM" id="Coils"/>
    </source>
</evidence>
<evidence type="ECO:0000313" key="2">
    <source>
        <dbReference type="EMBL" id="HAW75999.1"/>
    </source>
</evidence>
<dbReference type="EMBL" id="DNAN01000342">
    <property type="protein sequence ID" value="HAW75999.1"/>
    <property type="molecule type" value="Genomic_DNA"/>
</dbReference>
<gene>
    <name evidence="2" type="ORF">DCW74_09735</name>
</gene>
<reference evidence="2 3" key="1">
    <citation type="journal article" date="2018" name="Nat. Biotechnol.">
        <title>A standardized bacterial taxonomy based on genome phylogeny substantially revises the tree of life.</title>
        <authorList>
            <person name="Parks D.H."/>
            <person name="Chuvochina M."/>
            <person name="Waite D.W."/>
            <person name="Rinke C."/>
            <person name="Skarshewski A."/>
            <person name="Chaumeil P.A."/>
            <person name="Hugenholtz P."/>
        </authorList>
    </citation>
    <scope>NUCLEOTIDE SEQUENCE [LARGE SCALE GENOMIC DNA]</scope>
    <source>
        <strain evidence="2">UBA11978</strain>
    </source>
</reference>
<dbReference type="AlphaFoldDB" id="A0A350P3Y2"/>
<protein>
    <submittedName>
        <fullName evidence="2">Uncharacterized protein</fullName>
    </submittedName>
</protein>
<proteinExistence type="predicted"/>
<comment type="caution">
    <text evidence="2">The sequence shown here is derived from an EMBL/GenBank/DDBJ whole genome shotgun (WGS) entry which is preliminary data.</text>
</comment>
<organism evidence="2 3">
    <name type="scientific">Alteromonas australica</name>
    <dbReference type="NCBI Taxonomy" id="589873"/>
    <lineage>
        <taxon>Bacteria</taxon>
        <taxon>Pseudomonadati</taxon>
        <taxon>Pseudomonadota</taxon>
        <taxon>Gammaproteobacteria</taxon>
        <taxon>Alteromonadales</taxon>
        <taxon>Alteromonadaceae</taxon>
        <taxon>Alteromonas/Salinimonas group</taxon>
        <taxon>Alteromonas</taxon>
    </lineage>
</organism>
<keyword evidence="1" id="KW-0175">Coiled coil</keyword>
<sequence>MPTPKENESKDDFLDRCMADSKMNEEFPNNDQRFAVCNNYADKTAEEEYEDWGETATAAEYKGRSVTLNKPFRTPNESKKFGVYVKNSSGRVIIVRFGDPNMEIKRDDPKRRKAFRDRHNCDTATDKTTPRYWSCRQWRGGKKVEAEELNNHSEDLVAMECGCGCDGNGQDVEAEMLYCEGCAAQTECAEKGQCVNNAEAAEPTPSPDETHAEYMTRCMAMGYSNEECMIAHEGHKFKDQDEPHDKSDHEAKHKKDHDYGYAEEISVTIDLEVSDVVAVVEATTKQTIIEIRGVAFHEGMNKNNWSLTREGAEVVVEQMVGADVTLNHPKAHEEGAGFTRNMNGDVDEAVVGVIKQASIRDLSDGRWEVTYVAHVVRTELFAALESGLWERENYGVSIGGTGIPVSSSEDGIVFGERFRFDHLAIVHKPAYPRANIESVQRIEVQEQEIEASEMLKYHSPTEEGQQQVIAMTDEEMNDANNEMEALKAELVLANARVNEFEAAEAARVEESRMELVSEASELGMSGHEDLSTDTLKSLIASWREAHPDPEPVEMAPVAEPQVASEEPVIASETPTHVVANYLNGKMVETDESTYAKAWNAWASAWNKTLAVAERNTMRAPNFEERKEMI</sequence>
<feature type="coiled-coil region" evidence="1">
    <location>
        <begin position="469"/>
        <end position="503"/>
    </location>
</feature>
<evidence type="ECO:0000313" key="3">
    <source>
        <dbReference type="Proteomes" id="UP000263517"/>
    </source>
</evidence>
<dbReference type="Proteomes" id="UP000263517">
    <property type="component" value="Unassembled WGS sequence"/>
</dbReference>
<name>A0A350P3Y2_9ALTE</name>